<evidence type="ECO:0000259" key="7">
    <source>
        <dbReference type="Pfam" id="PF06271"/>
    </source>
</evidence>
<dbReference type="PANTHER" id="PTHR36115:SF6">
    <property type="entry name" value="PROLINE-RICH ANTIGEN HOMOLOG"/>
    <property type="match status" value="1"/>
</dbReference>
<dbReference type="EMBL" id="CP036290">
    <property type="protein sequence ID" value="QDU83480.1"/>
    <property type="molecule type" value="Genomic_DNA"/>
</dbReference>
<evidence type="ECO:0000256" key="6">
    <source>
        <dbReference type="SAM" id="Phobius"/>
    </source>
</evidence>
<sequence>MSALETPYAPPSAILDDRPRRLSRADLAGPGRRLVAWLVDSFLWLGPSVAGMLITEDLDDYMRRLDGGTFEVLTKPELGAILSTVIVLLAVQAISIHRGACSLGKRLLGIHVERLDGQRCGLVRYVFVRWFVVVAIAIVLEIVVGVGGVATVLLIFDNLLILGRTQRTLHDRIASTRVVRTRP</sequence>
<gene>
    <name evidence="8" type="ORF">Pla163_05790</name>
</gene>
<feature type="transmembrane region" description="Helical" evidence="6">
    <location>
        <begin position="34"/>
        <end position="54"/>
    </location>
</feature>
<proteinExistence type="predicted"/>
<evidence type="ECO:0000256" key="3">
    <source>
        <dbReference type="ARBA" id="ARBA00022692"/>
    </source>
</evidence>
<keyword evidence="5 6" id="KW-0472">Membrane</keyword>
<keyword evidence="3 6" id="KW-0812">Transmembrane</keyword>
<dbReference type="InterPro" id="IPR051791">
    <property type="entry name" value="Pra-immunoreactive"/>
</dbReference>
<dbReference type="Pfam" id="PF06271">
    <property type="entry name" value="RDD"/>
    <property type="match status" value="1"/>
</dbReference>
<reference evidence="8 9" key="1">
    <citation type="submission" date="2019-02" db="EMBL/GenBank/DDBJ databases">
        <title>Deep-cultivation of Planctomycetes and their phenomic and genomic characterization uncovers novel biology.</title>
        <authorList>
            <person name="Wiegand S."/>
            <person name="Jogler M."/>
            <person name="Boedeker C."/>
            <person name="Pinto D."/>
            <person name="Vollmers J."/>
            <person name="Rivas-Marin E."/>
            <person name="Kohn T."/>
            <person name="Peeters S.H."/>
            <person name="Heuer A."/>
            <person name="Rast P."/>
            <person name="Oberbeckmann S."/>
            <person name="Bunk B."/>
            <person name="Jeske O."/>
            <person name="Meyerdierks A."/>
            <person name="Storesund J.E."/>
            <person name="Kallscheuer N."/>
            <person name="Luecker S."/>
            <person name="Lage O.M."/>
            <person name="Pohl T."/>
            <person name="Merkel B.J."/>
            <person name="Hornburger P."/>
            <person name="Mueller R.-W."/>
            <person name="Bruemmer F."/>
            <person name="Labrenz M."/>
            <person name="Spormann A.M."/>
            <person name="Op den Camp H."/>
            <person name="Overmann J."/>
            <person name="Amann R."/>
            <person name="Jetten M.S.M."/>
            <person name="Mascher T."/>
            <person name="Medema M.H."/>
            <person name="Devos D.P."/>
            <person name="Kaster A.-K."/>
            <person name="Ovreas L."/>
            <person name="Rohde M."/>
            <person name="Galperin M.Y."/>
            <person name="Jogler C."/>
        </authorList>
    </citation>
    <scope>NUCLEOTIDE SEQUENCE [LARGE SCALE GENOMIC DNA]</scope>
    <source>
        <strain evidence="8 9">Pla163</strain>
    </source>
</reference>
<feature type="domain" description="RDD" evidence="7">
    <location>
        <begin position="27"/>
        <end position="174"/>
    </location>
</feature>
<keyword evidence="9" id="KW-1185">Reference proteome</keyword>
<evidence type="ECO:0000313" key="8">
    <source>
        <dbReference type="EMBL" id="QDU83480.1"/>
    </source>
</evidence>
<dbReference type="PANTHER" id="PTHR36115">
    <property type="entry name" value="PROLINE-RICH ANTIGEN HOMOLOG-RELATED"/>
    <property type="match status" value="1"/>
</dbReference>
<feature type="transmembrane region" description="Helical" evidence="6">
    <location>
        <begin position="78"/>
        <end position="101"/>
    </location>
</feature>
<dbReference type="GO" id="GO:0005886">
    <property type="term" value="C:plasma membrane"/>
    <property type="evidence" value="ECO:0007669"/>
    <property type="project" value="UniProtKB-SubCell"/>
</dbReference>
<protein>
    <submittedName>
        <fullName evidence="8">RDD family protein</fullName>
    </submittedName>
</protein>
<accession>A0A518CW93</accession>
<keyword evidence="2" id="KW-1003">Cell membrane</keyword>
<keyword evidence="4 6" id="KW-1133">Transmembrane helix</keyword>
<evidence type="ECO:0000256" key="5">
    <source>
        <dbReference type="ARBA" id="ARBA00023136"/>
    </source>
</evidence>
<evidence type="ECO:0000313" key="9">
    <source>
        <dbReference type="Proteomes" id="UP000319342"/>
    </source>
</evidence>
<comment type="subcellular location">
    <subcellularLocation>
        <location evidence="1">Cell membrane</location>
        <topology evidence="1">Multi-pass membrane protein</topology>
    </subcellularLocation>
</comment>
<evidence type="ECO:0000256" key="1">
    <source>
        <dbReference type="ARBA" id="ARBA00004651"/>
    </source>
</evidence>
<dbReference type="AlphaFoldDB" id="A0A518CW93"/>
<organism evidence="8 9">
    <name type="scientific">Rohdeia mirabilis</name>
    <dbReference type="NCBI Taxonomy" id="2528008"/>
    <lineage>
        <taxon>Bacteria</taxon>
        <taxon>Pseudomonadati</taxon>
        <taxon>Planctomycetota</taxon>
        <taxon>Planctomycetia</taxon>
        <taxon>Planctomycetia incertae sedis</taxon>
        <taxon>Rohdeia</taxon>
    </lineage>
</organism>
<evidence type="ECO:0000256" key="2">
    <source>
        <dbReference type="ARBA" id="ARBA00022475"/>
    </source>
</evidence>
<name>A0A518CW93_9BACT</name>
<evidence type="ECO:0000256" key="4">
    <source>
        <dbReference type="ARBA" id="ARBA00022989"/>
    </source>
</evidence>
<dbReference type="InterPro" id="IPR010432">
    <property type="entry name" value="RDD"/>
</dbReference>
<dbReference type="RefSeq" id="WP_419186250.1">
    <property type="nucleotide sequence ID" value="NZ_CP036290.1"/>
</dbReference>
<dbReference type="Proteomes" id="UP000319342">
    <property type="component" value="Chromosome"/>
</dbReference>